<dbReference type="Gene3D" id="2.60.40.10">
    <property type="entry name" value="Immunoglobulins"/>
    <property type="match status" value="1"/>
</dbReference>
<gene>
    <name evidence="2" type="ORF">A4R26_28920</name>
</gene>
<dbReference type="Proteomes" id="UP000192276">
    <property type="component" value="Unassembled WGS sequence"/>
</dbReference>
<dbReference type="RefSeq" id="WP_081169801.1">
    <property type="nucleotide sequence ID" value="NZ_LWBP01000215.1"/>
</dbReference>
<dbReference type="PROSITE" id="PS51841">
    <property type="entry name" value="LTD"/>
    <property type="match status" value="1"/>
</dbReference>
<accession>A0A1V9F0Z2</accession>
<dbReference type="STRING" id="550983.A4R26_28920"/>
<protein>
    <recommendedName>
        <fullName evidence="1">LTD domain-containing protein</fullName>
    </recommendedName>
</protein>
<comment type="caution">
    <text evidence="2">The sequence shown here is derived from an EMBL/GenBank/DDBJ whole genome shotgun (WGS) entry which is preliminary data.</text>
</comment>
<evidence type="ECO:0000313" key="2">
    <source>
        <dbReference type="EMBL" id="OQP51926.1"/>
    </source>
</evidence>
<dbReference type="NCBIfam" id="TIGR04183">
    <property type="entry name" value="Por_Secre_tail"/>
    <property type="match status" value="1"/>
</dbReference>
<dbReference type="InterPro" id="IPR026444">
    <property type="entry name" value="Secre_tail"/>
</dbReference>
<proteinExistence type="predicted"/>
<dbReference type="OrthoDB" id="756225at2"/>
<feature type="domain" description="LTD" evidence="1">
    <location>
        <begin position="21"/>
        <end position="134"/>
    </location>
</feature>
<sequence>MIKTLRVTFLSGVLLVFFFSSRAQMRITEFMYDAVDKEFIEFTNVGSIAVDMTGWSFDDDSRLAGTVSLSAFGIVQPGESVILTENAAAAFRTAWGLCSGVKIIGGLATNLGRNDEINLFDGSNTLVDRLTFGDQNFPGTIRTQNKSGWVNLAGLGANTIASWTLSAAADAEASFTSLNGDIGSPGKSTKATVVFDPCTVIAGAPTIVINTTGTTNFIDGGVSSSPVSPFAVSGVIGDAGDPAGTIGVDFTIGDDVTPVGSLIVSVQSSNQTVVPSANLVLTGTGADRNLKITPAAVGYSNITLTVNDGTNNTSYVISYAASQSPGATPVSYWHTGIADASAAIALDDDYMIVVNDESNLFYVYDRKKSGLPVTTFDFNQGNLLSLTDGSAGNWKEVDVEAGVKSMATAGKIYWLGSMSNSSGFNHKPNRDRLFAVTVSGTGSATAFSHSGNYNNLRQQLINWGDANGYNFSAAAADGKDAKTIDGFNVEGMVFGPDNSTLYIGFRAPLVPTGSRTKAVIAPVSDFETWFNNGAPAGNPSIGAPIELDLGGRGIRDMIRLSNGMYIIIAGSYDDAAMGAIYSWNGAAATAPDLIPSFNIGTLNVEGVLPVNISGALATDRLQVISDNGDNMYYADATVAKDLPQDNFKKFSSDIIISSAGSVLPVTFEYFVANKHGKAVVLNWKNAQSDMVERFEILRSANGSDFSSIGSVSAATAQTMYAFTDNTITGSGKLYYRIRAIEHGGATTLTTVRYVDFGSLLPLITIYPNPVAGNRFSVVVNSAGAKTIKVFGSNGNLFRQFNLNEQVTDISTSGWPAGWYLVNIKTAAGAAATYKLIVPR</sequence>
<dbReference type="InterPro" id="IPR001322">
    <property type="entry name" value="Lamin_tail_dom"/>
</dbReference>
<dbReference type="Pfam" id="PF00932">
    <property type="entry name" value="LTD"/>
    <property type="match status" value="1"/>
</dbReference>
<evidence type="ECO:0000259" key="1">
    <source>
        <dbReference type="PROSITE" id="PS51841"/>
    </source>
</evidence>
<dbReference type="InterPro" id="IPR013783">
    <property type="entry name" value="Ig-like_fold"/>
</dbReference>
<keyword evidence="3" id="KW-1185">Reference proteome</keyword>
<evidence type="ECO:0000313" key="3">
    <source>
        <dbReference type="Proteomes" id="UP000192276"/>
    </source>
</evidence>
<dbReference type="EMBL" id="LWBP01000215">
    <property type="protein sequence ID" value="OQP51926.1"/>
    <property type="molecule type" value="Genomic_DNA"/>
</dbReference>
<organism evidence="2 3">
    <name type="scientific">Niastella populi</name>
    <dbReference type="NCBI Taxonomy" id="550983"/>
    <lineage>
        <taxon>Bacteria</taxon>
        <taxon>Pseudomonadati</taxon>
        <taxon>Bacteroidota</taxon>
        <taxon>Chitinophagia</taxon>
        <taxon>Chitinophagales</taxon>
        <taxon>Chitinophagaceae</taxon>
        <taxon>Niastella</taxon>
    </lineage>
</organism>
<dbReference type="AlphaFoldDB" id="A0A1V9F0Z2"/>
<name>A0A1V9F0Z2_9BACT</name>
<reference evidence="3" key="1">
    <citation type="submission" date="2016-04" db="EMBL/GenBank/DDBJ databases">
        <authorList>
            <person name="Chen L."/>
            <person name="Zhuang W."/>
            <person name="Wang G."/>
        </authorList>
    </citation>
    <scope>NUCLEOTIDE SEQUENCE [LARGE SCALE GENOMIC DNA]</scope>
    <source>
        <strain evidence="3">208</strain>
    </source>
</reference>
<dbReference type="Pfam" id="PF18962">
    <property type="entry name" value="Por_Secre_tail"/>
    <property type="match status" value="1"/>
</dbReference>